<sequence>MEPNVNTPDIQTQFLDSQYSPPSFSVGGKVETGDADELKYLESTVPFDATVTTDDAFGTQLVNLAGETQVLSIAGETQGYDDANCSENMATQLFDVFDNQVAGVMEGKGTEEAEDFRDSDEQSDDESIRSGSGQSVVGEKIYNSLHEHHNKGLLERFDPLPDKEHTAELHVSTATCVVEGNLKPKPGPLRLGFTSVRVASLRASALAARMALKGINNGSCSLPNKNQSLGVGEEVDQEHGQCNGKMRGSKNKNVWVGSRTARKLFTEDLHDDCRGLLNLNNVEGEELPHLPACDDGLAGLSYVDSQEPEELSQANALNFLEGFLKDNVGEIEQADRVKKIGGKSNSVSSTEGLQSFAKKAIDRNIIGEAAIFDGDDSHEHEGGGETFCRRKEEFLFGRGHGRKSFTLPQKPEGSSLDEYRDHEENLDFDNNRTGLAHSDSKLMWHNPKVSDKTVQMMKLKKTLVSESDKEFSDHPCGQSENNVNETDVSEMSNIGFDTQMAAEAMEALFHGESIANHDDKDVYQGNENNVKGSCRGSLGGNTNKVIHSRQPFCRKGANLSDIGFASLKNLESMSANSRKESSISLEKHSDNVRKQSGIDLVRKQSKRVHLIAEECLTANGNGNSKKKISRTIEKRKAGGAFDRICTNESNRCDESAFLSGVSAVKKRHLQGEVGAHVSVSRQTRQLLVGNHLKKAENASGDGREELNYPIEVCALIEKSNSSSAIQASELLEERSSISGSNQSRRVRSIKSSQPDLLAPELIDCNNGSIIDSLRYPRRRRSNRNMSGQENGSDCLDGVLEPSVQLKYVKNSVSKRKRSWGDAKIPFVDSNLKKTRSGHASVFGKSGDVDVKIIITDLTDAKARKDSKRNSDASCPSSTGKVNSRLDESPRSCKTNLSKPNLLKEIRSLSAAVPELASVSKASRKRRDMNDVRILYSHHLDEDIMKQQKKILARLGFSTVSSIMDATHFIADQFIRTRNMLEAIASGKPVVTHLWLESCGQASCFIDEKNYILRDAKKEREFGFSMPVSLARASQHPLLEGQRVFITPNIKPSKETISSLVKAVQGQVVERTCRSTLKKVDIPENLLVLSCEEDYVICVPFLEKGAAVYSSELLLNGIVTQRLEYERHRLFADHVRRTHSTVWIGKDDEQFLPDAMDSLMRGRIVLVIAHRLSTVKSADSVAVISNGQIAESGTHEELLSQDGIYTTFGDNHKPQVLHYSLKL</sequence>
<evidence type="ECO:0000256" key="3">
    <source>
        <dbReference type="ARBA" id="ARBA00023242"/>
    </source>
</evidence>
<dbReference type="PROSITE" id="PS50172">
    <property type="entry name" value="BRCT"/>
    <property type="match status" value="1"/>
</dbReference>
<reference evidence="6" key="1">
    <citation type="submission" date="2020-12" db="EMBL/GenBank/DDBJ databases">
        <title>WGS assembly of Carya illinoinensis cv. Pawnee.</title>
        <authorList>
            <person name="Platts A."/>
            <person name="Shu S."/>
            <person name="Wright S."/>
            <person name="Barry K."/>
            <person name="Edger P."/>
            <person name="Pires J.C."/>
            <person name="Schmutz J."/>
        </authorList>
    </citation>
    <scope>NUCLEOTIDE SEQUENCE</scope>
    <source>
        <tissue evidence="6">Leaf</tissue>
    </source>
</reference>
<protein>
    <recommendedName>
        <fullName evidence="5">BRCT domain-containing protein</fullName>
    </recommendedName>
</protein>
<feature type="compositionally biased region" description="Acidic residues" evidence="4">
    <location>
        <begin position="112"/>
        <end position="125"/>
    </location>
</feature>
<evidence type="ECO:0000259" key="5">
    <source>
        <dbReference type="PROSITE" id="PS50172"/>
    </source>
</evidence>
<dbReference type="EMBL" id="CM031809">
    <property type="protein sequence ID" value="KAG6668200.1"/>
    <property type="molecule type" value="Genomic_DNA"/>
</dbReference>
<dbReference type="Pfam" id="PF16770">
    <property type="entry name" value="RTT107_BRCT_5"/>
    <property type="match status" value="1"/>
</dbReference>
<evidence type="ECO:0000256" key="1">
    <source>
        <dbReference type="ARBA" id="ARBA00004123"/>
    </source>
</evidence>
<accession>A0A8T1RLH6</accession>
<feature type="region of interest" description="Disordered" evidence="4">
    <location>
        <begin position="109"/>
        <end position="133"/>
    </location>
</feature>
<keyword evidence="2" id="KW-0227">DNA damage</keyword>
<evidence type="ECO:0000256" key="4">
    <source>
        <dbReference type="SAM" id="MobiDB-lite"/>
    </source>
</evidence>
<keyword evidence="7" id="KW-1185">Reference proteome</keyword>
<dbReference type="CDD" id="cd18432">
    <property type="entry name" value="BRCT_PAXIP1_rpt6_like"/>
    <property type="match status" value="1"/>
</dbReference>
<gene>
    <name evidence="6" type="ORF">CIPAW_01G154300</name>
</gene>
<dbReference type="GO" id="GO:0005634">
    <property type="term" value="C:nucleus"/>
    <property type="evidence" value="ECO:0007669"/>
    <property type="project" value="UniProtKB-SubCell"/>
</dbReference>
<feature type="compositionally biased region" description="Polar residues" evidence="4">
    <location>
        <begin position="871"/>
        <end position="881"/>
    </location>
</feature>
<dbReference type="AlphaFoldDB" id="A0A8T1RLH6"/>
<dbReference type="Pfam" id="PF16589">
    <property type="entry name" value="BRCT_2"/>
    <property type="match status" value="1"/>
</dbReference>
<comment type="caution">
    <text evidence="6">The sequence shown here is derived from an EMBL/GenBank/DDBJ whole genome shotgun (WGS) entry which is preliminary data.</text>
</comment>
<proteinExistence type="predicted"/>
<dbReference type="PANTHER" id="PTHR23196:SF1">
    <property type="entry name" value="PAX-INTERACTING PROTEIN 1"/>
    <property type="match status" value="1"/>
</dbReference>
<comment type="subcellular location">
    <subcellularLocation>
        <location evidence="1">Nucleus</location>
    </subcellularLocation>
</comment>
<evidence type="ECO:0000256" key="2">
    <source>
        <dbReference type="ARBA" id="ARBA00022763"/>
    </source>
</evidence>
<dbReference type="InterPro" id="IPR051579">
    <property type="entry name" value="DDR_Transcriptional_Reg"/>
</dbReference>
<dbReference type="PANTHER" id="PTHR23196">
    <property type="entry name" value="PAX TRANSCRIPTION ACTIVATION DOMAIN INTERACTING PROTEIN"/>
    <property type="match status" value="1"/>
</dbReference>
<dbReference type="InterPro" id="IPR001357">
    <property type="entry name" value="BRCT_dom"/>
</dbReference>
<organism evidence="6 7">
    <name type="scientific">Carya illinoinensis</name>
    <name type="common">Pecan</name>
    <dbReference type="NCBI Taxonomy" id="32201"/>
    <lineage>
        <taxon>Eukaryota</taxon>
        <taxon>Viridiplantae</taxon>
        <taxon>Streptophyta</taxon>
        <taxon>Embryophyta</taxon>
        <taxon>Tracheophyta</taxon>
        <taxon>Spermatophyta</taxon>
        <taxon>Magnoliopsida</taxon>
        <taxon>eudicotyledons</taxon>
        <taxon>Gunneridae</taxon>
        <taxon>Pentapetalae</taxon>
        <taxon>rosids</taxon>
        <taxon>fabids</taxon>
        <taxon>Fagales</taxon>
        <taxon>Juglandaceae</taxon>
        <taxon>Carya</taxon>
    </lineage>
</organism>
<feature type="domain" description="BRCT" evidence="5">
    <location>
        <begin position="923"/>
        <end position="1012"/>
    </location>
</feature>
<evidence type="ECO:0000313" key="7">
    <source>
        <dbReference type="Proteomes" id="UP000811609"/>
    </source>
</evidence>
<dbReference type="Proteomes" id="UP000811609">
    <property type="component" value="Chromosome 1"/>
</dbReference>
<evidence type="ECO:0000313" key="6">
    <source>
        <dbReference type="EMBL" id="KAG6668200.1"/>
    </source>
</evidence>
<keyword evidence="3" id="KW-0539">Nucleus</keyword>
<name>A0A8T1RLH6_CARIL</name>
<dbReference type="CDD" id="cd17744">
    <property type="entry name" value="BRCT_MDC1_rpt1"/>
    <property type="match status" value="1"/>
</dbReference>
<dbReference type="GO" id="GO:0006974">
    <property type="term" value="P:DNA damage response"/>
    <property type="evidence" value="ECO:0007669"/>
    <property type="project" value="UniProtKB-KW"/>
</dbReference>
<dbReference type="SMART" id="SM00292">
    <property type="entry name" value="BRCT"/>
    <property type="match status" value="1"/>
</dbReference>
<feature type="region of interest" description="Disordered" evidence="4">
    <location>
        <begin position="864"/>
        <end position="893"/>
    </location>
</feature>